<accession>A0A1E7XDJ1</accession>
<dbReference type="Proteomes" id="UP000177010">
    <property type="component" value="Unassembled WGS sequence"/>
</dbReference>
<evidence type="ECO:0000313" key="1">
    <source>
        <dbReference type="EMBL" id="OFA11042.1"/>
    </source>
</evidence>
<dbReference type="STRING" id="481719.LASUN_11110"/>
<comment type="caution">
    <text evidence="1">The sequence shown here is derived from an EMBL/GenBank/DDBJ whole genome shotgun (WGS) entry which is preliminary data.</text>
</comment>
<dbReference type="RefSeq" id="WP_070367706.1">
    <property type="nucleotide sequence ID" value="NZ_JAZHVW010000004.1"/>
</dbReference>
<sequence>MPYSRLDINLSDKKSEDSLQAALYQINVVLDNIVDEVKVTNPQYNRPSLFIESLGLTKDEHEQICDYFRNHSDGVDENKNWLTNWMQENVYEMPEEYVERMVASYQEWYEISYEEACLMPNHWQDIQLTDKKSEAALHAVLFQMNSVMTDIIAEIQSKNPNFQWPFQWEIGLTQDQSSLILRHFVFNRHEKLTDSINWLTSWLAENGFSVSQEHINRIVDNIRTSVKLMN</sequence>
<protein>
    <submittedName>
        <fullName evidence="1">Uncharacterized protein</fullName>
    </submittedName>
</protein>
<gene>
    <name evidence="1" type="ORF">LASUN_11110</name>
</gene>
<dbReference type="AlphaFoldDB" id="A0A1E7XDJ1"/>
<reference evidence="1 2" key="1">
    <citation type="submission" date="2016-09" db="EMBL/GenBank/DDBJ databases">
        <title>Genome Sequence of Lactobacillus sunkii Strain CG01.</title>
        <authorList>
            <person name="Poehlein A."/>
            <person name="Gabris C."/>
            <person name="Bengelsdorf F.R."/>
            <person name="Duerre P."/>
            <person name="Daniel R."/>
        </authorList>
    </citation>
    <scope>NUCLEOTIDE SEQUENCE [LARGE SCALE GENOMIC DNA]</scope>
    <source>
        <strain evidence="1 2">CG_D</strain>
    </source>
</reference>
<evidence type="ECO:0000313" key="2">
    <source>
        <dbReference type="Proteomes" id="UP000177010"/>
    </source>
</evidence>
<proteinExistence type="predicted"/>
<name>A0A1E7XDJ1_9LACO</name>
<organism evidence="1 2">
    <name type="scientific">Lentilactobacillus sunkii</name>
    <dbReference type="NCBI Taxonomy" id="481719"/>
    <lineage>
        <taxon>Bacteria</taxon>
        <taxon>Bacillati</taxon>
        <taxon>Bacillota</taxon>
        <taxon>Bacilli</taxon>
        <taxon>Lactobacillales</taxon>
        <taxon>Lactobacillaceae</taxon>
        <taxon>Lentilactobacillus</taxon>
    </lineage>
</organism>
<dbReference type="EMBL" id="MIQE01000011">
    <property type="protein sequence ID" value="OFA11042.1"/>
    <property type="molecule type" value="Genomic_DNA"/>
</dbReference>